<dbReference type="Pfam" id="PF07887">
    <property type="entry name" value="Calmodulin_bind"/>
    <property type="match status" value="1"/>
</dbReference>
<dbReference type="InterPro" id="IPR046830">
    <property type="entry name" value="Calmod_bind_M"/>
</dbReference>
<dbReference type="InterPro" id="IPR046829">
    <property type="entry name" value="Calmod_bind_C"/>
</dbReference>
<evidence type="ECO:0000256" key="6">
    <source>
        <dbReference type="ARBA" id="ARBA00023163"/>
    </source>
</evidence>
<evidence type="ECO:0000256" key="4">
    <source>
        <dbReference type="ARBA" id="ARBA00023125"/>
    </source>
</evidence>
<dbReference type="InterPro" id="IPR012416">
    <property type="entry name" value="CBP60"/>
</dbReference>
<evidence type="ECO:0000256" key="1">
    <source>
        <dbReference type="ARBA" id="ARBA00004123"/>
    </source>
</evidence>
<name>A0ABQ4XC64_9ASTR</name>
<evidence type="ECO:0000259" key="9">
    <source>
        <dbReference type="Pfam" id="PF07887"/>
    </source>
</evidence>
<evidence type="ECO:0000313" key="13">
    <source>
        <dbReference type="Proteomes" id="UP001151760"/>
    </source>
</evidence>
<sequence length="633" mass="70452">MAANGGSTNEDNGLEPYTSSTEDVLAAISALEREAGEIIARTLQRLESTVRPWIRQLVEAQIGLLKQDILASMKENPVADTSTAVVKKLKLQFRNRIAPQVVTGMPLLSENQSPIEIALVDAQTEEIVTSGVESTAKVEIMGVRVGDDDSGMTIEEFQERLMSDRKGKRVLQGNTCLQLKEGVGFIQSKISFTHRSKHTRNGAYRLGAIVVDDASRNRVEVAWSETFFMKDGRSKYSEKHSYPLLSEEACHLQHISYKGTRFKRMKAKGVITVKDLLTLFYTDRKRLEDILKLKAYSKLWNDIVENALASNGLFLYLDPSNEQKTGVVVNVKLQLMALIIESYLFVPVIHLSDEQKVDGRNLVKVASENFEMLKAFEDETSVKKYLQSGIGYTLLPTSDQSLGTSNILKEPTTPYSQVTYSSSGLAEQTKSMNNSNFHLGQSTNQTSAVTSQSERGKEKVPFDDETVHSENHYQKYVASHLPNLEGLTELNCGAITAQNITDAGTSSQAVDTFSQRLEELEEFQSSGVTSQSEQGKEKVLFEDETVYSKNYFQAYTSSKPTNLEGLNKLSFGTATAHNGIDACTSSQALDIFSQSDMENLEEFLLSDDYGFHLASPNIARHSNPKIHKKRKYC</sequence>
<feature type="domain" description="Calmodulin binding protein C-terminal" evidence="11">
    <location>
        <begin position="319"/>
        <end position="374"/>
    </location>
</feature>
<keyword evidence="5" id="KW-0010">Activator</keyword>
<evidence type="ECO:0000313" key="12">
    <source>
        <dbReference type="EMBL" id="GJS62846.1"/>
    </source>
</evidence>
<dbReference type="InterPro" id="IPR046831">
    <property type="entry name" value="Calmodulin_bind_N"/>
</dbReference>
<proteinExistence type="inferred from homology"/>
<keyword evidence="7" id="KW-0539">Nucleus</keyword>
<keyword evidence="13" id="KW-1185">Reference proteome</keyword>
<protein>
    <submittedName>
        <fullName evidence="12">Calmodulin-binding protein 60</fullName>
    </submittedName>
</protein>
<reference evidence="12" key="1">
    <citation type="journal article" date="2022" name="Int. J. Mol. Sci.">
        <title>Draft Genome of Tanacetum Coccineum: Genomic Comparison of Closely Related Tanacetum-Family Plants.</title>
        <authorList>
            <person name="Yamashiro T."/>
            <person name="Shiraishi A."/>
            <person name="Nakayama K."/>
            <person name="Satake H."/>
        </authorList>
    </citation>
    <scope>NUCLEOTIDE SEQUENCE</scope>
</reference>
<comment type="caution">
    <text evidence="12">The sequence shown here is derived from an EMBL/GenBank/DDBJ whole genome shotgun (WGS) entry which is preliminary data.</text>
</comment>
<dbReference type="PANTHER" id="PTHR31713">
    <property type="entry name" value="OS02G0177800 PROTEIN"/>
    <property type="match status" value="1"/>
</dbReference>
<keyword evidence="6" id="KW-0804">Transcription</keyword>
<evidence type="ECO:0000256" key="5">
    <source>
        <dbReference type="ARBA" id="ARBA00023159"/>
    </source>
</evidence>
<keyword evidence="3" id="KW-0805">Transcription regulation</keyword>
<dbReference type="EMBL" id="BQNB010009388">
    <property type="protein sequence ID" value="GJS62846.1"/>
    <property type="molecule type" value="Genomic_DNA"/>
</dbReference>
<evidence type="ECO:0000259" key="10">
    <source>
        <dbReference type="Pfam" id="PF20451"/>
    </source>
</evidence>
<feature type="region of interest" description="Disordered" evidence="8">
    <location>
        <begin position="438"/>
        <end position="457"/>
    </location>
</feature>
<evidence type="ECO:0000256" key="8">
    <source>
        <dbReference type="SAM" id="MobiDB-lite"/>
    </source>
</evidence>
<organism evidence="12 13">
    <name type="scientific">Tanacetum coccineum</name>
    <dbReference type="NCBI Taxonomy" id="301880"/>
    <lineage>
        <taxon>Eukaryota</taxon>
        <taxon>Viridiplantae</taxon>
        <taxon>Streptophyta</taxon>
        <taxon>Embryophyta</taxon>
        <taxon>Tracheophyta</taxon>
        <taxon>Spermatophyta</taxon>
        <taxon>Magnoliopsida</taxon>
        <taxon>eudicotyledons</taxon>
        <taxon>Gunneridae</taxon>
        <taxon>Pentapetalae</taxon>
        <taxon>asterids</taxon>
        <taxon>campanulids</taxon>
        <taxon>Asterales</taxon>
        <taxon>Asteraceae</taxon>
        <taxon>Asteroideae</taxon>
        <taxon>Anthemideae</taxon>
        <taxon>Anthemidinae</taxon>
        <taxon>Tanacetum</taxon>
    </lineage>
</organism>
<dbReference type="Pfam" id="PF20452">
    <property type="entry name" value="Calmod_bind_C"/>
    <property type="match status" value="1"/>
</dbReference>
<dbReference type="Proteomes" id="UP001151760">
    <property type="component" value="Unassembled WGS sequence"/>
</dbReference>
<keyword evidence="4" id="KW-0238">DNA-binding</keyword>
<evidence type="ECO:0000256" key="3">
    <source>
        <dbReference type="ARBA" id="ARBA00023015"/>
    </source>
</evidence>
<comment type="subcellular location">
    <subcellularLocation>
        <location evidence="1">Nucleus</location>
    </subcellularLocation>
</comment>
<dbReference type="Pfam" id="PF20451">
    <property type="entry name" value="Calmod_bind_M"/>
    <property type="match status" value="1"/>
</dbReference>
<evidence type="ECO:0000256" key="7">
    <source>
        <dbReference type="ARBA" id="ARBA00023242"/>
    </source>
</evidence>
<comment type="similarity">
    <text evidence="2">Belongs to the plant ACBP60 protein family.</text>
</comment>
<gene>
    <name evidence="12" type="ORF">Tco_0677410</name>
</gene>
<accession>A0ABQ4XC64</accession>
<evidence type="ECO:0000256" key="2">
    <source>
        <dbReference type="ARBA" id="ARBA00007214"/>
    </source>
</evidence>
<evidence type="ECO:0000259" key="11">
    <source>
        <dbReference type="Pfam" id="PF20452"/>
    </source>
</evidence>
<feature type="compositionally biased region" description="Polar residues" evidence="8">
    <location>
        <begin position="438"/>
        <end position="453"/>
    </location>
</feature>
<dbReference type="PANTHER" id="PTHR31713:SF63">
    <property type="entry name" value="CALMODULIN-BINDING PROTEIN60"/>
    <property type="match status" value="1"/>
</dbReference>
<feature type="domain" description="Calmodulin binding protein central" evidence="10">
    <location>
        <begin position="245"/>
        <end position="307"/>
    </location>
</feature>
<reference evidence="12" key="2">
    <citation type="submission" date="2022-01" db="EMBL/GenBank/DDBJ databases">
        <authorList>
            <person name="Yamashiro T."/>
            <person name="Shiraishi A."/>
            <person name="Satake H."/>
            <person name="Nakayama K."/>
        </authorList>
    </citation>
    <scope>NUCLEOTIDE SEQUENCE</scope>
</reference>
<feature type="domain" description="Calmodulin binding protein-like N-terminal" evidence="9">
    <location>
        <begin position="89"/>
        <end position="231"/>
    </location>
</feature>